<dbReference type="SUPFAM" id="SSF53474">
    <property type="entry name" value="alpha/beta-Hydrolases"/>
    <property type="match status" value="1"/>
</dbReference>
<accession>A0ABN1D979</accession>
<keyword evidence="3" id="KW-1185">Reference proteome</keyword>
<evidence type="ECO:0000313" key="3">
    <source>
        <dbReference type="Proteomes" id="UP001500729"/>
    </source>
</evidence>
<evidence type="ECO:0000259" key="1">
    <source>
        <dbReference type="Pfam" id="PF12697"/>
    </source>
</evidence>
<dbReference type="Proteomes" id="UP001500729">
    <property type="component" value="Unassembled WGS sequence"/>
</dbReference>
<evidence type="ECO:0000313" key="2">
    <source>
        <dbReference type="EMBL" id="GAA0537696.1"/>
    </source>
</evidence>
<dbReference type="Pfam" id="PF12697">
    <property type="entry name" value="Abhydrolase_6"/>
    <property type="match status" value="1"/>
</dbReference>
<comment type="caution">
    <text evidence="2">The sequence shown here is derived from an EMBL/GenBank/DDBJ whole genome shotgun (WGS) entry which is preliminary data.</text>
</comment>
<sequence>MRGDEPLVRELLAGSGPGRRVVLVHPGALPLSCYRPLAAELSGDTSLHVVDLEKVPEYFEAALTDHDTGLSLDGVAERVHRELAAHGLLGDDVVLGGWSFGGVVGYAVAARSAPRKRPRRLLVADSIAPVAEFTTTTDDEIGPELLLPWFAMYLGAKRGVAIDLDAGDVRGMDVEAGLQRALTAVLDAGALPPDTSVAGLRSVYRAYSRGLLRNDRVARDHAAKPVDVPITLVRPRSGLLGGSRPLGWDQLAAAGLSTLDCPGDHYSMLSDPDAVAVLADAALERGGSRAPAPSRTTGRQPS</sequence>
<organism evidence="2 3">
    <name type="scientific">Saccharopolyspora erythraea</name>
    <name type="common">Streptomyces erythraeus</name>
    <dbReference type="NCBI Taxonomy" id="1836"/>
    <lineage>
        <taxon>Bacteria</taxon>
        <taxon>Bacillati</taxon>
        <taxon>Actinomycetota</taxon>
        <taxon>Actinomycetes</taxon>
        <taxon>Pseudonocardiales</taxon>
        <taxon>Pseudonocardiaceae</taxon>
        <taxon>Saccharopolyspora</taxon>
    </lineage>
</organism>
<dbReference type="InterPro" id="IPR000073">
    <property type="entry name" value="AB_hydrolase_1"/>
</dbReference>
<feature type="domain" description="AB hydrolase-1" evidence="1">
    <location>
        <begin position="21"/>
        <end position="276"/>
    </location>
</feature>
<gene>
    <name evidence="2" type="ORF">GCM10009533_41120</name>
</gene>
<name>A0ABN1D979_SACER</name>
<dbReference type="InterPro" id="IPR029058">
    <property type="entry name" value="AB_hydrolase_fold"/>
</dbReference>
<dbReference type="Gene3D" id="3.40.50.1820">
    <property type="entry name" value="alpha/beta hydrolase"/>
    <property type="match status" value="1"/>
</dbReference>
<reference evidence="2 3" key="1">
    <citation type="journal article" date="2019" name="Int. J. Syst. Evol. Microbiol.">
        <title>The Global Catalogue of Microorganisms (GCM) 10K type strain sequencing project: providing services to taxonomists for standard genome sequencing and annotation.</title>
        <authorList>
            <consortium name="The Broad Institute Genomics Platform"/>
            <consortium name="The Broad Institute Genome Sequencing Center for Infectious Disease"/>
            <person name="Wu L."/>
            <person name="Ma J."/>
        </authorList>
    </citation>
    <scope>NUCLEOTIDE SEQUENCE [LARGE SCALE GENOMIC DNA]</scope>
    <source>
        <strain evidence="2 3">JCM 10303</strain>
    </source>
</reference>
<dbReference type="EMBL" id="BAAAGS010000028">
    <property type="protein sequence ID" value="GAA0537696.1"/>
    <property type="molecule type" value="Genomic_DNA"/>
</dbReference>
<protein>
    <recommendedName>
        <fullName evidence="1">AB hydrolase-1 domain-containing protein</fullName>
    </recommendedName>
</protein>
<dbReference type="RefSeq" id="WP_009945671.1">
    <property type="nucleotide sequence ID" value="NZ_BAAAGS010000028.1"/>
</dbReference>
<proteinExistence type="predicted"/>